<sequence>MLNRLNVYYNGWGESWLWGTLISSTATTGRPTIAFEYSPEAIQQGVELSSYLLPLKGLPFRQGFPTHQMGLPGPVYDALPDGWGMMLMDRYFKKIGLNSARIGPLERLTYISSHAMGALSFEPCVADMQTSENIPLQQLAQEVQEVLKGEGGEFLQHLLVMGGSPQGARPKALVYRDPVNLEFSTQDSDQHEAWLIKFPAQQEHPEVCAIEAVYAECLRLCAIETPDTHFFNLPNGLTAFASKRFDRQNGMRIPMQSLAAYTGADYKVPGSLDYRNFLRATLMCTQDVRERLHAFKRAVFNVLFNNRDDHTKNFSFLMEKNGQWKLAPAYDVTFCEGPGGYHQMDIMGEALNISRNDIHKLGTSEANLTTLEVDEIILTMREIALQFSQIAQRLYPHQIRESTLQMIQSRIQQNIDFLTET</sequence>
<dbReference type="RefSeq" id="WP_000934717.1">
    <property type="nucleotide sequence ID" value="NZ_BKMM01000082.1"/>
</dbReference>
<feature type="domain" description="HipA N-terminal subdomain 1" evidence="5">
    <location>
        <begin position="16"/>
        <end position="121"/>
    </location>
</feature>
<evidence type="ECO:0000256" key="2">
    <source>
        <dbReference type="ARBA" id="ARBA00022679"/>
    </source>
</evidence>
<organism evidence="7 8">
    <name type="scientific">Acinetobacter bereziniae</name>
    <name type="common">Acinetobacter genomosp. 10</name>
    <dbReference type="NCBI Taxonomy" id="106648"/>
    <lineage>
        <taxon>Bacteria</taxon>
        <taxon>Pseudomonadati</taxon>
        <taxon>Pseudomonadota</taxon>
        <taxon>Gammaproteobacteria</taxon>
        <taxon>Moraxellales</taxon>
        <taxon>Moraxellaceae</taxon>
        <taxon>Acinetobacter</taxon>
    </lineage>
</organism>
<gene>
    <name evidence="7" type="ORF">I9054_022140</name>
    <name evidence="6" type="ORF">I9054_022815</name>
</gene>
<dbReference type="GO" id="GO:0005829">
    <property type="term" value="C:cytosol"/>
    <property type="evidence" value="ECO:0007669"/>
    <property type="project" value="TreeGrafter"/>
</dbReference>
<evidence type="ECO:0000259" key="5">
    <source>
        <dbReference type="Pfam" id="PF13657"/>
    </source>
</evidence>
<evidence type="ECO:0000259" key="4">
    <source>
        <dbReference type="Pfam" id="PF07804"/>
    </source>
</evidence>
<comment type="similarity">
    <text evidence="1">Belongs to the HipA Ser/Thr kinase family.</text>
</comment>
<dbReference type="PANTHER" id="PTHR37419:SF8">
    <property type="entry name" value="TOXIN YJJJ"/>
    <property type="match status" value="1"/>
</dbReference>
<dbReference type="AlphaFoldDB" id="A0A0A8TR20"/>
<keyword evidence="2" id="KW-0808">Transferase</keyword>
<dbReference type="Pfam" id="PF13657">
    <property type="entry name" value="Couple_hipA"/>
    <property type="match status" value="1"/>
</dbReference>
<evidence type="ECO:0000313" key="7">
    <source>
        <dbReference type="EMBL" id="UUO00208.1"/>
    </source>
</evidence>
<dbReference type="PANTHER" id="PTHR37419">
    <property type="entry name" value="SERINE/THREONINE-PROTEIN KINASE TOXIN HIPA"/>
    <property type="match status" value="1"/>
</dbReference>
<reference evidence="7" key="1">
    <citation type="submission" date="2022-02" db="EMBL/GenBank/DDBJ databases">
        <title>Characterization of Tn125 harboring carbapenem-resistant Acinetobacter bereziniae clinical isolates.</title>
        <authorList>
            <person name="Wong N.-K."/>
            <person name="Pan Q."/>
        </authorList>
    </citation>
    <scope>NUCLEOTIDE SEQUENCE</scope>
    <source>
        <strain evidence="7">GD03393</strain>
        <plasmid evidence="7">unnamed</plasmid>
    </source>
</reference>
<keyword evidence="3" id="KW-0418">Kinase</keyword>
<dbReference type="Pfam" id="PF07804">
    <property type="entry name" value="HipA_C"/>
    <property type="match status" value="1"/>
</dbReference>
<dbReference type="InterPro" id="IPR012893">
    <property type="entry name" value="HipA-like_C"/>
</dbReference>
<dbReference type="EMBL" id="CP092086">
    <property type="protein sequence ID" value="UUO00208.1"/>
    <property type="molecule type" value="Genomic_DNA"/>
</dbReference>
<feature type="domain" description="HipA-like C-terminal" evidence="4">
    <location>
        <begin position="164"/>
        <end position="380"/>
    </location>
</feature>
<evidence type="ECO:0000256" key="1">
    <source>
        <dbReference type="ARBA" id="ARBA00010164"/>
    </source>
</evidence>
<accession>A0A0A8TR20</accession>
<evidence type="ECO:0000256" key="3">
    <source>
        <dbReference type="ARBA" id="ARBA00022777"/>
    </source>
</evidence>
<evidence type="ECO:0000313" key="8">
    <source>
        <dbReference type="Proteomes" id="UP000644140"/>
    </source>
</evidence>
<dbReference type="Proteomes" id="UP000644140">
    <property type="component" value="Plasmid unnamed"/>
</dbReference>
<protein>
    <submittedName>
        <fullName evidence="7">Type II toxin-antitoxin system HipA family toxin</fullName>
    </submittedName>
</protein>
<geneLocation type="plasmid" evidence="7 8">
    <name>unnamed</name>
</geneLocation>
<dbReference type="Gene3D" id="1.10.1070.20">
    <property type="match status" value="1"/>
</dbReference>
<name>A0A0A8TR20_ACIBZ</name>
<dbReference type="InterPro" id="IPR052028">
    <property type="entry name" value="HipA_Ser/Thr_kinase"/>
</dbReference>
<evidence type="ECO:0000313" key="6">
    <source>
        <dbReference type="EMBL" id="UUO00126.1"/>
    </source>
</evidence>
<dbReference type="GO" id="GO:0004674">
    <property type="term" value="F:protein serine/threonine kinase activity"/>
    <property type="evidence" value="ECO:0007669"/>
    <property type="project" value="TreeGrafter"/>
</dbReference>
<keyword evidence="7" id="KW-0614">Plasmid</keyword>
<dbReference type="EMBL" id="CP092086">
    <property type="protein sequence ID" value="UUO00126.1"/>
    <property type="molecule type" value="Genomic_DNA"/>
</dbReference>
<proteinExistence type="inferred from homology"/>
<dbReference type="InterPro" id="IPR017508">
    <property type="entry name" value="HipA_N1"/>
</dbReference>
<dbReference type="GeneID" id="92833621"/>